<accession>A0A8H4A0W0</accession>
<dbReference type="EMBL" id="WTPW01002582">
    <property type="protein sequence ID" value="KAF0376318.1"/>
    <property type="molecule type" value="Genomic_DNA"/>
</dbReference>
<comment type="caution">
    <text evidence="1">The sequence shown here is derived from an EMBL/GenBank/DDBJ whole genome shotgun (WGS) entry which is preliminary data.</text>
</comment>
<keyword evidence="2" id="KW-1185">Reference proteome</keyword>
<evidence type="ECO:0000313" key="1">
    <source>
        <dbReference type="EMBL" id="KAF0376318.1"/>
    </source>
</evidence>
<name>A0A8H4A0W0_GIGMA</name>
<dbReference type="GO" id="GO:0004497">
    <property type="term" value="F:monooxygenase activity"/>
    <property type="evidence" value="ECO:0007669"/>
    <property type="project" value="InterPro"/>
</dbReference>
<organism evidence="1 2">
    <name type="scientific">Gigaspora margarita</name>
    <dbReference type="NCBI Taxonomy" id="4874"/>
    <lineage>
        <taxon>Eukaryota</taxon>
        <taxon>Fungi</taxon>
        <taxon>Fungi incertae sedis</taxon>
        <taxon>Mucoromycota</taxon>
        <taxon>Glomeromycotina</taxon>
        <taxon>Glomeromycetes</taxon>
        <taxon>Diversisporales</taxon>
        <taxon>Gigasporaceae</taxon>
        <taxon>Gigaspora</taxon>
    </lineage>
</organism>
<sequence length="168" mass="19904">MFFNSIINITRVLISYLGQYLSLYRVWLFVCRRILISRPEYVERILASSSKDTTFLIKLPYSEGLEELGIAGKGIIVNHDIKSWKFNRQFFNQVIFTTNFNNKVVKWINVLTQELEGYWKFLANLKLPNDNLQNDKNEWQLEIDISKWARSFTTDMIVILVTEKDLIQ</sequence>
<evidence type="ECO:0000313" key="2">
    <source>
        <dbReference type="Proteomes" id="UP000439903"/>
    </source>
</evidence>
<protein>
    <submittedName>
        <fullName evidence="1">Cytochrome P450</fullName>
    </submittedName>
</protein>
<reference evidence="1 2" key="1">
    <citation type="journal article" date="2019" name="Environ. Microbiol.">
        <title>At the nexus of three kingdoms: the genome of the mycorrhizal fungus Gigaspora margarita provides insights into plant, endobacterial and fungal interactions.</title>
        <authorList>
            <person name="Venice F."/>
            <person name="Ghignone S."/>
            <person name="Salvioli di Fossalunga A."/>
            <person name="Amselem J."/>
            <person name="Novero M."/>
            <person name="Xianan X."/>
            <person name="Sedzielewska Toro K."/>
            <person name="Morin E."/>
            <person name="Lipzen A."/>
            <person name="Grigoriev I.V."/>
            <person name="Henrissat B."/>
            <person name="Martin F.M."/>
            <person name="Bonfante P."/>
        </authorList>
    </citation>
    <scope>NUCLEOTIDE SEQUENCE [LARGE SCALE GENOMIC DNA]</scope>
    <source>
        <strain evidence="1 2">BEG34</strain>
    </source>
</reference>
<dbReference type="Proteomes" id="UP000439903">
    <property type="component" value="Unassembled WGS sequence"/>
</dbReference>
<dbReference type="GO" id="GO:0005506">
    <property type="term" value="F:iron ion binding"/>
    <property type="evidence" value="ECO:0007669"/>
    <property type="project" value="InterPro"/>
</dbReference>
<dbReference type="InterPro" id="IPR001128">
    <property type="entry name" value="Cyt_P450"/>
</dbReference>
<dbReference type="SUPFAM" id="SSF48264">
    <property type="entry name" value="Cytochrome P450"/>
    <property type="match status" value="1"/>
</dbReference>
<dbReference type="InterPro" id="IPR036396">
    <property type="entry name" value="Cyt_P450_sf"/>
</dbReference>
<dbReference type="OrthoDB" id="2385632at2759"/>
<dbReference type="AlphaFoldDB" id="A0A8H4A0W0"/>
<dbReference type="Gene3D" id="1.10.630.10">
    <property type="entry name" value="Cytochrome P450"/>
    <property type="match status" value="1"/>
</dbReference>
<proteinExistence type="predicted"/>
<gene>
    <name evidence="1" type="ORF">F8M41_012720</name>
</gene>
<dbReference type="GO" id="GO:0020037">
    <property type="term" value="F:heme binding"/>
    <property type="evidence" value="ECO:0007669"/>
    <property type="project" value="InterPro"/>
</dbReference>
<dbReference type="GO" id="GO:0016705">
    <property type="term" value="F:oxidoreductase activity, acting on paired donors, with incorporation or reduction of molecular oxygen"/>
    <property type="evidence" value="ECO:0007669"/>
    <property type="project" value="InterPro"/>
</dbReference>
<dbReference type="Pfam" id="PF00067">
    <property type="entry name" value="p450"/>
    <property type="match status" value="1"/>
</dbReference>